<reference evidence="1" key="1">
    <citation type="submission" date="2014-11" db="EMBL/GenBank/DDBJ databases">
        <authorList>
            <person name="Amaro Gonzalez C."/>
        </authorList>
    </citation>
    <scope>NUCLEOTIDE SEQUENCE</scope>
</reference>
<name>A0A0E9UKX9_ANGAN</name>
<proteinExistence type="predicted"/>
<sequence length="19" mass="2392">MKRKTSLTKNQRLKMDREK</sequence>
<dbReference type="AlphaFoldDB" id="A0A0E9UKX9"/>
<organism evidence="1">
    <name type="scientific">Anguilla anguilla</name>
    <name type="common">European freshwater eel</name>
    <name type="synonym">Muraena anguilla</name>
    <dbReference type="NCBI Taxonomy" id="7936"/>
    <lineage>
        <taxon>Eukaryota</taxon>
        <taxon>Metazoa</taxon>
        <taxon>Chordata</taxon>
        <taxon>Craniata</taxon>
        <taxon>Vertebrata</taxon>
        <taxon>Euteleostomi</taxon>
        <taxon>Actinopterygii</taxon>
        <taxon>Neopterygii</taxon>
        <taxon>Teleostei</taxon>
        <taxon>Anguilliformes</taxon>
        <taxon>Anguillidae</taxon>
        <taxon>Anguilla</taxon>
    </lineage>
</organism>
<evidence type="ECO:0000313" key="1">
    <source>
        <dbReference type="EMBL" id="JAH65628.1"/>
    </source>
</evidence>
<reference evidence="1" key="2">
    <citation type="journal article" date="2015" name="Fish Shellfish Immunol.">
        <title>Early steps in the European eel (Anguilla anguilla)-Vibrio vulnificus interaction in the gills: Role of the RtxA13 toxin.</title>
        <authorList>
            <person name="Callol A."/>
            <person name="Pajuelo D."/>
            <person name="Ebbesson L."/>
            <person name="Teles M."/>
            <person name="MacKenzie S."/>
            <person name="Amaro C."/>
        </authorList>
    </citation>
    <scope>NUCLEOTIDE SEQUENCE</scope>
</reference>
<protein>
    <submittedName>
        <fullName evidence="1">Uncharacterized protein</fullName>
    </submittedName>
</protein>
<dbReference type="EMBL" id="GBXM01042949">
    <property type="protein sequence ID" value="JAH65628.1"/>
    <property type="molecule type" value="Transcribed_RNA"/>
</dbReference>
<accession>A0A0E9UKX9</accession>